<dbReference type="EMBL" id="MU806007">
    <property type="protein sequence ID" value="KAJ3842405.1"/>
    <property type="molecule type" value="Genomic_DNA"/>
</dbReference>
<reference evidence="1" key="1">
    <citation type="submission" date="2022-08" db="EMBL/GenBank/DDBJ databases">
        <authorList>
            <consortium name="DOE Joint Genome Institute"/>
            <person name="Min B."/>
            <person name="Riley R."/>
            <person name="Sierra-Patev S."/>
            <person name="Naranjo-Ortiz M."/>
            <person name="Looney B."/>
            <person name="Konkel Z."/>
            <person name="Slot J.C."/>
            <person name="Sakamoto Y."/>
            <person name="Steenwyk J.L."/>
            <person name="Rokas A."/>
            <person name="Carro J."/>
            <person name="Camarero S."/>
            <person name="Ferreira P."/>
            <person name="Molpeceres G."/>
            <person name="Ruiz-Duenas F.J."/>
            <person name="Serrano A."/>
            <person name="Henrissat B."/>
            <person name="Drula E."/>
            <person name="Hughes K.W."/>
            <person name="Mata J.L."/>
            <person name="Ishikawa N.K."/>
            <person name="Vargas-Isla R."/>
            <person name="Ushijima S."/>
            <person name="Smith C.A."/>
            <person name="Ahrendt S."/>
            <person name="Andreopoulos W."/>
            <person name="He G."/>
            <person name="Labutti K."/>
            <person name="Lipzen A."/>
            <person name="Ng V."/>
            <person name="Sandor L."/>
            <person name="Barry K."/>
            <person name="Martinez A.T."/>
            <person name="Xiao Y."/>
            <person name="Gibbons J.G."/>
            <person name="Terashima K."/>
            <person name="Hibbett D.S."/>
            <person name="Grigoriev I.V."/>
        </authorList>
    </citation>
    <scope>NUCLEOTIDE SEQUENCE</scope>
    <source>
        <strain evidence="1">TFB9207</strain>
    </source>
</reference>
<feature type="non-terminal residue" evidence="1">
    <location>
        <position position="1"/>
    </location>
</feature>
<evidence type="ECO:0000313" key="2">
    <source>
        <dbReference type="Proteomes" id="UP001163846"/>
    </source>
</evidence>
<evidence type="ECO:0000313" key="1">
    <source>
        <dbReference type="EMBL" id="KAJ3842405.1"/>
    </source>
</evidence>
<accession>A0AA38PG99</accession>
<protein>
    <submittedName>
        <fullName evidence="1">Uncharacterized protein</fullName>
    </submittedName>
</protein>
<comment type="caution">
    <text evidence="1">The sequence shown here is derived from an EMBL/GenBank/DDBJ whole genome shotgun (WGS) entry which is preliminary data.</text>
</comment>
<name>A0AA38PG99_9AGAR</name>
<dbReference type="Proteomes" id="UP001163846">
    <property type="component" value="Unassembled WGS sequence"/>
</dbReference>
<gene>
    <name evidence="1" type="ORF">F5878DRAFT_515396</name>
</gene>
<dbReference type="AlphaFoldDB" id="A0AA38PG99"/>
<sequence length="51" mass="5664">YKGRSPASSFSSLVLGRAVAPVRFLPRSIYFASCKLHIRTRLSASACSNFW</sequence>
<keyword evidence="2" id="KW-1185">Reference proteome</keyword>
<organism evidence="1 2">
    <name type="scientific">Lentinula raphanica</name>
    <dbReference type="NCBI Taxonomy" id="153919"/>
    <lineage>
        <taxon>Eukaryota</taxon>
        <taxon>Fungi</taxon>
        <taxon>Dikarya</taxon>
        <taxon>Basidiomycota</taxon>
        <taxon>Agaricomycotina</taxon>
        <taxon>Agaricomycetes</taxon>
        <taxon>Agaricomycetidae</taxon>
        <taxon>Agaricales</taxon>
        <taxon>Marasmiineae</taxon>
        <taxon>Omphalotaceae</taxon>
        <taxon>Lentinula</taxon>
    </lineage>
</organism>
<proteinExistence type="predicted"/>
<feature type="non-terminal residue" evidence="1">
    <location>
        <position position="51"/>
    </location>
</feature>